<gene>
    <name evidence="1" type="ORF">LY90DRAFT_676782</name>
</gene>
<reference evidence="1 2" key="1">
    <citation type="submission" date="2016-08" db="EMBL/GenBank/DDBJ databases">
        <title>A Parts List for Fungal Cellulosomes Revealed by Comparative Genomics.</title>
        <authorList>
            <consortium name="DOE Joint Genome Institute"/>
            <person name="Haitjema C.H."/>
            <person name="Gilmore S.P."/>
            <person name="Henske J.K."/>
            <person name="Solomon K.V."/>
            <person name="De Groot R."/>
            <person name="Kuo A."/>
            <person name="Mondo S.J."/>
            <person name="Salamov A.A."/>
            <person name="Labutti K."/>
            <person name="Zhao Z."/>
            <person name="Chiniquy J."/>
            <person name="Barry K."/>
            <person name="Brewer H.M."/>
            <person name="Purvine S.O."/>
            <person name="Wright A.T."/>
            <person name="Boxma B."/>
            <person name="Van Alen T."/>
            <person name="Hackstein J.H."/>
            <person name="Baker S.E."/>
            <person name="Grigoriev I.V."/>
            <person name="O'Malley M.A."/>
        </authorList>
    </citation>
    <scope>NUCLEOTIDE SEQUENCE [LARGE SCALE GENOMIC DNA]</scope>
    <source>
        <strain evidence="1 2">G1</strain>
    </source>
</reference>
<keyword evidence="2" id="KW-1185">Reference proteome</keyword>
<sequence>MNIVSIKSINNICNNLVNGNDSKAVHLRNNKLILENKELREKVRMLNEKLAYHQTGNKSIENSKKKLPPLKNVNDNFKLPTIQNKSSSITEAKDNSRIKTSMLQNSKGVIPIINKKNTNVVSNNNISDIIDDSYNNQTNKLSNEYKNIILNDFNDIPISSSITKNSSYYQKLFDSSKTIVDMDSDISRKNYKIKLKQDIENLDQEINNWS</sequence>
<dbReference type="EMBL" id="MCOG01000291">
    <property type="protein sequence ID" value="ORY20410.1"/>
    <property type="molecule type" value="Genomic_DNA"/>
</dbReference>
<dbReference type="AlphaFoldDB" id="A0A1Y2ADP6"/>
<dbReference type="Proteomes" id="UP000193920">
    <property type="component" value="Unassembled WGS sequence"/>
</dbReference>
<comment type="caution">
    <text evidence="1">The sequence shown here is derived from an EMBL/GenBank/DDBJ whole genome shotgun (WGS) entry which is preliminary data.</text>
</comment>
<accession>A0A1Y2ADP6</accession>
<name>A0A1Y2ADP6_9FUNG</name>
<proteinExistence type="predicted"/>
<organism evidence="1 2">
    <name type="scientific">Neocallimastix californiae</name>
    <dbReference type="NCBI Taxonomy" id="1754190"/>
    <lineage>
        <taxon>Eukaryota</taxon>
        <taxon>Fungi</taxon>
        <taxon>Fungi incertae sedis</taxon>
        <taxon>Chytridiomycota</taxon>
        <taxon>Chytridiomycota incertae sedis</taxon>
        <taxon>Neocallimastigomycetes</taxon>
        <taxon>Neocallimastigales</taxon>
        <taxon>Neocallimastigaceae</taxon>
        <taxon>Neocallimastix</taxon>
    </lineage>
</organism>
<dbReference type="OrthoDB" id="10592389at2759"/>
<evidence type="ECO:0000313" key="2">
    <source>
        <dbReference type="Proteomes" id="UP000193920"/>
    </source>
</evidence>
<protein>
    <submittedName>
        <fullName evidence="1">Uncharacterized protein</fullName>
    </submittedName>
</protein>
<evidence type="ECO:0000313" key="1">
    <source>
        <dbReference type="EMBL" id="ORY20410.1"/>
    </source>
</evidence>